<feature type="transmembrane region" description="Helical" evidence="11">
    <location>
        <begin position="131"/>
        <end position="148"/>
    </location>
</feature>
<keyword evidence="9 11" id="KW-0472">Membrane</keyword>
<evidence type="ECO:0000256" key="8">
    <source>
        <dbReference type="ARBA" id="ARBA00023065"/>
    </source>
</evidence>
<dbReference type="STRING" id="479431.Namu_2119"/>
<dbReference type="Gene3D" id="1.20.120.220">
    <property type="entry name" value="ATP synthase, F0 complex, subunit A"/>
    <property type="match status" value="1"/>
</dbReference>
<evidence type="ECO:0000256" key="3">
    <source>
        <dbReference type="ARBA" id="ARBA00022448"/>
    </source>
</evidence>
<dbReference type="FunCoup" id="C8XIC8">
    <property type="interactions" value="108"/>
</dbReference>
<evidence type="ECO:0000256" key="1">
    <source>
        <dbReference type="ARBA" id="ARBA00004141"/>
    </source>
</evidence>
<comment type="subunit">
    <text evidence="11">F-type ATPases have 2 components, CF(1) - the catalytic core - and CF(0) - the membrane proton channel. CF(1) has five subunits: alpha(3), beta(3), gamma(1), delta(1), epsilon(1). CF(0) has three main subunits: a(1), b(2) and c(9-12). The alpha and beta chains form an alternating ring which encloses part of the gamma chain. CF(1) is attached to CF(0) by a central stalk formed by the gamma and epsilon chains, while a peripheral stalk is formed by the delta and b chains.</text>
</comment>
<feature type="transmembrane region" description="Helical" evidence="11">
    <location>
        <begin position="230"/>
        <end position="262"/>
    </location>
</feature>
<dbReference type="PROSITE" id="PS00449">
    <property type="entry name" value="ATPASE_A"/>
    <property type="match status" value="1"/>
</dbReference>
<dbReference type="InParanoid" id="C8XIC8"/>
<evidence type="ECO:0000313" key="13">
    <source>
        <dbReference type="EMBL" id="ACV78497.1"/>
    </source>
</evidence>
<dbReference type="GO" id="GO:0005886">
    <property type="term" value="C:plasma membrane"/>
    <property type="evidence" value="ECO:0007669"/>
    <property type="project" value="UniProtKB-SubCell"/>
</dbReference>
<dbReference type="InterPro" id="IPR035908">
    <property type="entry name" value="F0_ATP_A_sf"/>
</dbReference>
<keyword evidence="3 11" id="KW-0813">Transport</keyword>
<keyword evidence="11" id="KW-1003">Cell membrane</keyword>
<protein>
    <recommendedName>
        <fullName evidence="11 12">ATP synthase subunit a</fullName>
    </recommendedName>
    <alternativeName>
        <fullName evidence="11">ATP synthase F0 sector subunit a</fullName>
    </alternativeName>
    <alternativeName>
        <fullName evidence="11">F-ATPase subunit 6</fullName>
    </alternativeName>
</protein>
<dbReference type="PANTHER" id="PTHR11410:SF0">
    <property type="entry name" value="ATP SYNTHASE SUBUNIT A"/>
    <property type="match status" value="1"/>
</dbReference>
<organism evidence="13 14">
    <name type="scientific">Nakamurella multipartita (strain ATCC 700099 / DSM 44233 / CIP 104796 / JCM 9543 / NBRC 105858 / Y-104)</name>
    <name type="common">Microsphaera multipartita</name>
    <dbReference type="NCBI Taxonomy" id="479431"/>
    <lineage>
        <taxon>Bacteria</taxon>
        <taxon>Bacillati</taxon>
        <taxon>Actinomycetota</taxon>
        <taxon>Actinomycetes</taxon>
        <taxon>Nakamurellales</taxon>
        <taxon>Nakamurellaceae</taxon>
        <taxon>Nakamurella</taxon>
    </lineage>
</organism>
<evidence type="ECO:0000256" key="2">
    <source>
        <dbReference type="ARBA" id="ARBA00006810"/>
    </source>
</evidence>
<dbReference type="Proteomes" id="UP000002218">
    <property type="component" value="Chromosome"/>
</dbReference>
<accession>C8XIC8</accession>
<evidence type="ECO:0000256" key="6">
    <source>
        <dbReference type="ARBA" id="ARBA00022781"/>
    </source>
</evidence>
<keyword evidence="4 11" id="KW-0138">CF(0)</keyword>
<keyword evidence="5 11" id="KW-0812">Transmembrane</keyword>
<keyword evidence="14" id="KW-1185">Reference proteome</keyword>
<keyword evidence="7 11" id="KW-1133">Transmembrane helix</keyword>
<dbReference type="HAMAP" id="MF_01393">
    <property type="entry name" value="ATP_synth_a_bact"/>
    <property type="match status" value="1"/>
</dbReference>
<dbReference type="PANTHER" id="PTHR11410">
    <property type="entry name" value="ATP SYNTHASE SUBUNIT A"/>
    <property type="match status" value="1"/>
</dbReference>
<comment type="subcellular location">
    <subcellularLocation>
        <location evidence="11 12">Cell membrane</location>
        <topology evidence="11 12">Multi-pass membrane protein</topology>
    </subcellularLocation>
    <subcellularLocation>
        <location evidence="1">Membrane</location>
        <topology evidence="1">Multi-pass membrane protein</topology>
    </subcellularLocation>
</comment>
<feature type="transmembrane region" description="Helical" evidence="11">
    <location>
        <begin position="196"/>
        <end position="218"/>
    </location>
</feature>
<evidence type="ECO:0000256" key="12">
    <source>
        <dbReference type="RuleBase" id="RU000483"/>
    </source>
</evidence>
<evidence type="ECO:0000256" key="10">
    <source>
        <dbReference type="ARBA" id="ARBA00023310"/>
    </source>
</evidence>
<keyword evidence="6 11" id="KW-0375">Hydrogen ion transport</keyword>
<proteinExistence type="inferred from homology"/>
<reference evidence="13 14" key="2">
    <citation type="journal article" date="2010" name="Stand. Genomic Sci.">
        <title>Complete genome sequence of Nakamurella multipartita type strain (Y-104).</title>
        <authorList>
            <person name="Tice H."/>
            <person name="Mayilraj S."/>
            <person name="Sims D."/>
            <person name="Lapidus A."/>
            <person name="Nolan M."/>
            <person name="Lucas S."/>
            <person name="Glavina Del Rio T."/>
            <person name="Copeland A."/>
            <person name="Cheng J.F."/>
            <person name="Meincke L."/>
            <person name="Bruce D."/>
            <person name="Goodwin L."/>
            <person name="Pitluck S."/>
            <person name="Ivanova N."/>
            <person name="Mavromatis K."/>
            <person name="Ovchinnikova G."/>
            <person name="Pati A."/>
            <person name="Chen A."/>
            <person name="Palaniappan K."/>
            <person name="Land M."/>
            <person name="Hauser L."/>
            <person name="Chang Y.J."/>
            <person name="Jeffries C.D."/>
            <person name="Detter J.C."/>
            <person name="Brettin T."/>
            <person name="Rohde M."/>
            <person name="Goker M."/>
            <person name="Bristow J."/>
            <person name="Eisen J.A."/>
            <person name="Markowitz V."/>
            <person name="Hugenholtz P."/>
            <person name="Kyrpides N.C."/>
            <person name="Klenk H.P."/>
            <person name="Chen F."/>
        </authorList>
    </citation>
    <scope>NUCLEOTIDE SEQUENCE [LARGE SCALE GENOMIC DNA]</scope>
    <source>
        <strain evidence="14">ATCC 700099 / DSM 44233 / CIP 104796 / JCM 9543 / NBRC 105858 / Y-104</strain>
    </source>
</reference>
<reference evidence="14" key="1">
    <citation type="submission" date="2009-09" db="EMBL/GenBank/DDBJ databases">
        <title>The complete genome of Nakamurella multipartita DSM 44233.</title>
        <authorList>
            <consortium name="US DOE Joint Genome Institute (JGI-PGF)"/>
            <person name="Lucas S."/>
            <person name="Copeland A."/>
            <person name="Lapidus A."/>
            <person name="Glavina del Rio T."/>
            <person name="Dalin E."/>
            <person name="Tice H."/>
            <person name="Bruce D."/>
            <person name="Goodwin L."/>
            <person name="Pitluck S."/>
            <person name="Kyrpides N."/>
            <person name="Mavromatis K."/>
            <person name="Ivanova N."/>
            <person name="Ovchinnikova G."/>
            <person name="Sims D."/>
            <person name="Meincke L."/>
            <person name="Brettin T."/>
            <person name="Detter J.C."/>
            <person name="Han C."/>
            <person name="Larimer F."/>
            <person name="Land M."/>
            <person name="Hauser L."/>
            <person name="Markowitz V."/>
            <person name="Cheng J.-F."/>
            <person name="Hugenholtz P."/>
            <person name="Woyke T."/>
            <person name="Wu D."/>
            <person name="Klenk H.-P."/>
            <person name="Eisen J.A."/>
        </authorList>
    </citation>
    <scope>NUCLEOTIDE SEQUENCE [LARGE SCALE GENOMIC DNA]</scope>
    <source>
        <strain evidence="14">ATCC 700099 / DSM 44233 / CIP 104796 / JCM 9543 / NBRC 105858 / Y-104</strain>
    </source>
</reference>
<dbReference type="InterPro" id="IPR023011">
    <property type="entry name" value="ATP_synth_F0_asu_AS"/>
</dbReference>
<dbReference type="GO" id="GO:0045259">
    <property type="term" value="C:proton-transporting ATP synthase complex"/>
    <property type="evidence" value="ECO:0007669"/>
    <property type="project" value="UniProtKB-KW"/>
</dbReference>
<dbReference type="eggNOG" id="COG0356">
    <property type="taxonomic scope" value="Bacteria"/>
</dbReference>
<dbReference type="InterPro" id="IPR045083">
    <property type="entry name" value="ATP_synth_F0_asu_bact/mt"/>
</dbReference>
<dbReference type="OrthoDB" id="9809130at2"/>
<dbReference type="AlphaFoldDB" id="C8XIC8"/>
<evidence type="ECO:0000256" key="7">
    <source>
        <dbReference type="ARBA" id="ARBA00022989"/>
    </source>
</evidence>
<comment type="function">
    <text evidence="11 12">Key component of the proton channel; it plays a direct role in the translocation of protons across the membrane.</text>
</comment>
<evidence type="ECO:0000256" key="9">
    <source>
        <dbReference type="ARBA" id="ARBA00023136"/>
    </source>
</evidence>
<dbReference type="HOGENOM" id="CLU_041018_0_1_11"/>
<dbReference type="CDD" id="cd00310">
    <property type="entry name" value="ATP-synt_Fo_a_6"/>
    <property type="match status" value="1"/>
</dbReference>
<dbReference type="PRINTS" id="PR00123">
    <property type="entry name" value="ATPASEA"/>
</dbReference>
<dbReference type="GO" id="GO:0046933">
    <property type="term" value="F:proton-transporting ATP synthase activity, rotational mechanism"/>
    <property type="evidence" value="ECO:0007669"/>
    <property type="project" value="UniProtKB-UniRule"/>
</dbReference>
<keyword evidence="10 11" id="KW-0066">ATP synthesis</keyword>
<dbReference type="Pfam" id="PF00119">
    <property type="entry name" value="ATP-synt_A"/>
    <property type="match status" value="1"/>
</dbReference>
<dbReference type="SUPFAM" id="SSF81336">
    <property type="entry name" value="F1F0 ATP synthase subunit A"/>
    <property type="match status" value="1"/>
</dbReference>
<feature type="transmembrane region" description="Helical" evidence="11">
    <location>
        <begin position="100"/>
        <end position="119"/>
    </location>
</feature>
<feature type="transmembrane region" description="Helical" evidence="11">
    <location>
        <begin position="155"/>
        <end position="176"/>
    </location>
</feature>
<keyword evidence="8 11" id="KW-0406">Ion transport</keyword>
<comment type="similarity">
    <text evidence="2 11 12">Belongs to the ATPase A chain family.</text>
</comment>
<dbReference type="InterPro" id="IPR000568">
    <property type="entry name" value="ATP_synth_F0_asu"/>
</dbReference>
<evidence type="ECO:0000256" key="11">
    <source>
        <dbReference type="HAMAP-Rule" id="MF_01393"/>
    </source>
</evidence>
<dbReference type="NCBIfam" id="TIGR01131">
    <property type="entry name" value="ATP_synt_6_or_A"/>
    <property type="match status" value="1"/>
</dbReference>
<evidence type="ECO:0000313" key="14">
    <source>
        <dbReference type="Proteomes" id="UP000002218"/>
    </source>
</evidence>
<gene>
    <name evidence="11" type="primary">atpB</name>
    <name evidence="13" type="ordered locus">Namu_2119</name>
</gene>
<dbReference type="RefSeq" id="WP_015747389.1">
    <property type="nucleotide sequence ID" value="NC_013235.1"/>
</dbReference>
<dbReference type="EMBL" id="CP001737">
    <property type="protein sequence ID" value="ACV78497.1"/>
    <property type="molecule type" value="Genomic_DNA"/>
</dbReference>
<sequence length="270" mass="29379">MSLLSAVMLAAEDGGSEFEAPTVEHSFFFDKIANGEVVSSVKAMVLLGLGVILIMAFYLAASRKAAIVPGKMQFAGESAYGFVRNGVAIEILGGTNGRKWAGFLATLFSFIIIQNLWGIVPFAQMPVTSHFAIPVLLALTVWFIYMFVGIQKHGFFGFFKLMCYIPGIPAAMHLLLIPIEFLSNIILRPFTLAIRLFANMFAGHMLITIAAVGTLYLWGEGGVLNYILGVLPFVGSLGLVFFELLICSLQAYVFVLLTAIYLESSLADSH</sequence>
<dbReference type="KEGG" id="nml:Namu_2119"/>
<evidence type="ECO:0000256" key="4">
    <source>
        <dbReference type="ARBA" id="ARBA00022547"/>
    </source>
</evidence>
<feature type="transmembrane region" description="Helical" evidence="11">
    <location>
        <begin position="43"/>
        <end position="61"/>
    </location>
</feature>
<evidence type="ECO:0000256" key="5">
    <source>
        <dbReference type="ARBA" id="ARBA00022692"/>
    </source>
</evidence>
<name>C8XIC8_NAKMY</name>